<evidence type="ECO:0000313" key="1">
    <source>
        <dbReference type="EMBL" id="AWI52097.1"/>
    </source>
</evidence>
<gene>
    <name evidence="1" type="ORF">DEH84_00525</name>
</gene>
<organism evidence="1 2">
    <name type="scientific">Aquabacterium olei</name>
    <dbReference type="NCBI Taxonomy" id="1296669"/>
    <lineage>
        <taxon>Bacteria</taxon>
        <taxon>Pseudomonadati</taxon>
        <taxon>Pseudomonadota</taxon>
        <taxon>Betaproteobacteria</taxon>
        <taxon>Burkholderiales</taxon>
        <taxon>Aquabacterium</taxon>
    </lineage>
</organism>
<keyword evidence="2" id="KW-1185">Reference proteome</keyword>
<dbReference type="Proteomes" id="UP000244892">
    <property type="component" value="Chromosome"/>
</dbReference>
<proteinExistence type="predicted"/>
<evidence type="ECO:0000313" key="2">
    <source>
        <dbReference type="Proteomes" id="UP000244892"/>
    </source>
</evidence>
<accession>A0A2U8FME9</accession>
<name>A0A2U8FME9_9BURK</name>
<dbReference type="RefSeq" id="WP_109033815.1">
    <property type="nucleotide sequence ID" value="NZ_CP029210.1"/>
</dbReference>
<dbReference type="AlphaFoldDB" id="A0A2U8FME9"/>
<reference evidence="1 2" key="1">
    <citation type="submission" date="2018-05" db="EMBL/GenBank/DDBJ databases">
        <title>complete genome sequence of Aquabacterium olei NBRC 110486.</title>
        <authorList>
            <person name="Tang B."/>
            <person name="Chang J."/>
            <person name="Zhang L."/>
            <person name="Yang H."/>
        </authorList>
    </citation>
    <scope>NUCLEOTIDE SEQUENCE [LARGE SCALE GENOMIC DNA]</scope>
    <source>
        <strain evidence="1 2">NBRC 110486</strain>
    </source>
</reference>
<sequence>MSFSIETKLGDLLDNEATKAVLEKHLPGISAHPQIGMGKGFALSMVAKFSGGLITEEALAKIDEELKALG</sequence>
<dbReference type="EMBL" id="CP029210">
    <property type="protein sequence ID" value="AWI52097.1"/>
    <property type="molecule type" value="Genomic_DNA"/>
</dbReference>
<protein>
    <submittedName>
        <fullName evidence="1">Uncharacterized protein</fullName>
    </submittedName>
</protein>
<dbReference type="OrthoDB" id="8778897at2"/>
<dbReference type="KEGG" id="aon:DEH84_00525"/>